<feature type="domain" description="HTH tetR-type" evidence="5">
    <location>
        <begin position="16"/>
        <end position="76"/>
    </location>
</feature>
<name>A0ABQ0Q6L4_9PROT</name>
<evidence type="ECO:0000256" key="2">
    <source>
        <dbReference type="ARBA" id="ARBA00023125"/>
    </source>
</evidence>
<evidence type="ECO:0000313" key="7">
    <source>
        <dbReference type="Proteomes" id="UP001062776"/>
    </source>
</evidence>
<dbReference type="Gene3D" id="1.10.10.60">
    <property type="entry name" value="Homeodomain-like"/>
    <property type="match status" value="1"/>
</dbReference>
<evidence type="ECO:0000313" key="6">
    <source>
        <dbReference type="EMBL" id="GBQ93727.1"/>
    </source>
</evidence>
<evidence type="ECO:0000256" key="4">
    <source>
        <dbReference type="PROSITE-ProRule" id="PRU00335"/>
    </source>
</evidence>
<dbReference type="Proteomes" id="UP001062776">
    <property type="component" value="Unassembled WGS sequence"/>
</dbReference>
<evidence type="ECO:0000256" key="3">
    <source>
        <dbReference type="ARBA" id="ARBA00023163"/>
    </source>
</evidence>
<reference evidence="6" key="1">
    <citation type="submission" date="2013-04" db="EMBL/GenBank/DDBJ databases">
        <title>The genome sequencing project of 58 acetic acid bacteria.</title>
        <authorList>
            <person name="Okamoto-Kainuma A."/>
            <person name="Ishikawa M."/>
            <person name="Umino S."/>
            <person name="Koizumi Y."/>
            <person name="Shiwa Y."/>
            <person name="Yoshikawa H."/>
            <person name="Matsutani M."/>
            <person name="Matsushita K."/>
        </authorList>
    </citation>
    <scope>NUCLEOTIDE SEQUENCE</scope>
    <source>
        <strain evidence="6">NRIC 0535</strain>
    </source>
</reference>
<protein>
    <submittedName>
        <fullName evidence="6">Transcriptional regulator</fullName>
    </submittedName>
</protein>
<organism evidence="6 7">
    <name type="scientific">Asaia krungthepensis NRIC 0535</name>
    <dbReference type="NCBI Taxonomy" id="1307925"/>
    <lineage>
        <taxon>Bacteria</taxon>
        <taxon>Pseudomonadati</taxon>
        <taxon>Pseudomonadota</taxon>
        <taxon>Alphaproteobacteria</taxon>
        <taxon>Acetobacterales</taxon>
        <taxon>Acetobacteraceae</taxon>
        <taxon>Asaia</taxon>
    </lineage>
</organism>
<dbReference type="InterPro" id="IPR001647">
    <property type="entry name" value="HTH_TetR"/>
</dbReference>
<sequence>MTDQLSSKAARGRPRRFDPQEALSAGRTLFHMHGYEALGIAAITEALGIRPASFYAAFGSKAAYFERIAEAYAAEILPLDIFFRDDRPVIDSIAELLGDASRTYTACSDRAGCLILEALRADQSDEGRGIALRIARARREKLEALIARTVPEAAPVATDVLSVTMAGMSAAARDGASCSSLEQVAAVVMVGLRSLIEGNIQTRGLQSHKP</sequence>
<keyword evidence="7" id="KW-1185">Reference proteome</keyword>
<proteinExistence type="predicted"/>
<dbReference type="PANTHER" id="PTHR47506:SF1">
    <property type="entry name" value="HTH-TYPE TRANSCRIPTIONAL REGULATOR YJDC"/>
    <property type="match status" value="1"/>
</dbReference>
<dbReference type="SUPFAM" id="SSF46689">
    <property type="entry name" value="Homeodomain-like"/>
    <property type="match status" value="1"/>
</dbReference>
<dbReference type="Gene3D" id="1.10.357.10">
    <property type="entry name" value="Tetracycline Repressor, domain 2"/>
    <property type="match status" value="1"/>
</dbReference>
<dbReference type="PROSITE" id="PS50977">
    <property type="entry name" value="HTH_TETR_2"/>
    <property type="match status" value="1"/>
</dbReference>
<feature type="DNA-binding region" description="H-T-H motif" evidence="4">
    <location>
        <begin position="39"/>
        <end position="58"/>
    </location>
</feature>
<keyword evidence="1" id="KW-0805">Transcription regulation</keyword>
<dbReference type="Pfam" id="PF00440">
    <property type="entry name" value="TetR_N"/>
    <property type="match status" value="1"/>
</dbReference>
<dbReference type="InterPro" id="IPR009057">
    <property type="entry name" value="Homeodomain-like_sf"/>
</dbReference>
<keyword evidence="3" id="KW-0804">Transcription</keyword>
<dbReference type="EMBL" id="BAPV01000061">
    <property type="protein sequence ID" value="GBQ93727.1"/>
    <property type="molecule type" value="Genomic_DNA"/>
</dbReference>
<keyword evidence="2 4" id="KW-0238">DNA-binding</keyword>
<dbReference type="SUPFAM" id="SSF48498">
    <property type="entry name" value="Tetracyclin repressor-like, C-terminal domain"/>
    <property type="match status" value="1"/>
</dbReference>
<gene>
    <name evidence="6" type="ORF">AA0535_2927</name>
</gene>
<evidence type="ECO:0000256" key="1">
    <source>
        <dbReference type="ARBA" id="ARBA00023015"/>
    </source>
</evidence>
<comment type="caution">
    <text evidence="6">The sequence shown here is derived from an EMBL/GenBank/DDBJ whole genome shotgun (WGS) entry which is preliminary data.</text>
</comment>
<dbReference type="InterPro" id="IPR036271">
    <property type="entry name" value="Tet_transcr_reg_TetR-rel_C_sf"/>
</dbReference>
<evidence type="ECO:0000259" key="5">
    <source>
        <dbReference type="PROSITE" id="PS50977"/>
    </source>
</evidence>
<dbReference type="RefSeq" id="WP_264817466.1">
    <property type="nucleotide sequence ID" value="NZ_BAPV01000061.1"/>
</dbReference>
<accession>A0ABQ0Q6L4</accession>
<dbReference type="PANTHER" id="PTHR47506">
    <property type="entry name" value="TRANSCRIPTIONAL REGULATORY PROTEIN"/>
    <property type="match status" value="1"/>
</dbReference>